<keyword evidence="1" id="KW-0067">ATP-binding</keyword>
<keyword evidence="1" id="KW-0547">Nucleotide-binding</keyword>
<accession>A0ABY1R5P5</accession>
<dbReference type="InterPro" id="IPR013815">
    <property type="entry name" value="ATP_grasp_subdomain_1"/>
</dbReference>
<gene>
    <name evidence="3" type="ORF">SAMN05421679_106153</name>
</gene>
<dbReference type="Gene3D" id="3.30.1490.20">
    <property type="entry name" value="ATP-grasp fold, A domain"/>
    <property type="match status" value="1"/>
</dbReference>
<dbReference type="Gene3D" id="3.30.470.20">
    <property type="entry name" value="ATP-grasp fold, B domain"/>
    <property type="match status" value="1"/>
</dbReference>
<feature type="domain" description="ATP-grasp" evidence="2">
    <location>
        <begin position="109"/>
        <end position="292"/>
    </location>
</feature>
<reference evidence="3 4" key="1">
    <citation type="submission" date="2017-05" db="EMBL/GenBank/DDBJ databases">
        <authorList>
            <person name="Varghese N."/>
            <person name="Submissions S."/>
        </authorList>
    </citation>
    <scope>NUCLEOTIDE SEQUENCE [LARGE SCALE GENOMIC DNA]</scope>
    <source>
        <strain evidence="3 4">DSM 18015</strain>
    </source>
</reference>
<dbReference type="PROSITE" id="PS50975">
    <property type="entry name" value="ATP_GRASP"/>
    <property type="match status" value="1"/>
</dbReference>
<dbReference type="Gene3D" id="3.40.50.20">
    <property type="match status" value="1"/>
</dbReference>
<evidence type="ECO:0000313" key="4">
    <source>
        <dbReference type="Proteomes" id="UP001158050"/>
    </source>
</evidence>
<dbReference type="Pfam" id="PF21360">
    <property type="entry name" value="PylC-like_N"/>
    <property type="match status" value="1"/>
</dbReference>
<dbReference type="EMBL" id="FXUO01000006">
    <property type="protein sequence ID" value="SMP94833.1"/>
    <property type="molecule type" value="Genomic_DNA"/>
</dbReference>
<comment type="caution">
    <text evidence="3">The sequence shown here is derived from an EMBL/GenBank/DDBJ whole genome shotgun (WGS) entry which is preliminary data.</text>
</comment>
<dbReference type="Pfam" id="PF15632">
    <property type="entry name" value="ATPgrasp_Ter"/>
    <property type="match status" value="1"/>
</dbReference>
<evidence type="ECO:0000256" key="1">
    <source>
        <dbReference type="PROSITE-ProRule" id="PRU00409"/>
    </source>
</evidence>
<protein>
    <submittedName>
        <fullName evidence="3">Carbamoyl-phosphate synthase large subunit</fullName>
    </submittedName>
</protein>
<organism evidence="3 4">
    <name type="scientific">Epilithonimonas pallida</name>
    <dbReference type="NCBI Taxonomy" id="373671"/>
    <lineage>
        <taxon>Bacteria</taxon>
        <taxon>Pseudomonadati</taxon>
        <taxon>Bacteroidota</taxon>
        <taxon>Flavobacteriia</taxon>
        <taxon>Flavobacteriales</taxon>
        <taxon>Weeksellaceae</taxon>
        <taxon>Chryseobacterium group</taxon>
        <taxon>Epilithonimonas</taxon>
    </lineage>
</organism>
<proteinExistence type="predicted"/>
<keyword evidence="4" id="KW-1185">Reference proteome</keyword>
<dbReference type="RefSeq" id="WP_283417335.1">
    <property type="nucleotide sequence ID" value="NZ_FXUO01000006.1"/>
</dbReference>
<dbReference type="Proteomes" id="UP001158050">
    <property type="component" value="Unassembled WGS sequence"/>
</dbReference>
<sequence length="322" mass="37564">MKTNILITSAGQRVSLVNAFMKELKKKFPDSRVITVDLQPELSPACQISDFYYKVCKVTDENYIPEILNICEKENIGMVIPTIDTELRVFSDSIGFFKLNNIYLIISDKQLIKSCRDKRELNNFFSKHDIKFPKPIDKKNPTFPLFIKPYDGSLSQDIYIIKKEDEITDYHLGHPKFMFMEYIDSSLYKEYTVDCYYNKNNELSCAVPRQRIAIRSGEIHKGVTTKNEIINYLLEKLHIISGAIGCITIQLFYNKNNNDIIAIEINPRFGGGYPLSYEAGANYPKMLIEEYFENKCINYTDDWEDKLLMLRYDAEVLVRNYE</sequence>
<evidence type="ECO:0000259" key="2">
    <source>
        <dbReference type="PROSITE" id="PS50975"/>
    </source>
</evidence>
<dbReference type="InterPro" id="IPR048764">
    <property type="entry name" value="PylC_N"/>
</dbReference>
<name>A0ABY1R5P5_9FLAO</name>
<dbReference type="SUPFAM" id="SSF56059">
    <property type="entry name" value="Glutathione synthetase ATP-binding domain-like"/>
    <property type="match status" value="1"/>
</dbReference>
<dbReference type="InterPro" id="IPR011761">
    <property type="entry name" value="ATP-grasp"/>
</dbReference>
<evidence type="ECO:0000313" key="3">
    <source>
        <dbReference type="EMBL" id="SMP94833.1"/>
    </source>
</evidence>